<proteinExistence type="predicted"/>
<feature type="transmembrane region" description="Helical" evidence="6">
    <location>
        <begin position="377"/>
        <end position="394"/>
    </location>
</feature>
<feature type="transmembrane region" description="Helical" evidence="6">
    <location>
        <begin position="462"/>
        <end position="483"/>
    </location>
</feature>
<feature type="transmembrane region" description="Helical" evidence="6">
    <location>
        <begin position="495"/>
        <end position="517"/>
    </location>
</feature>
<dbReference type="Pfam" id="PF00083">
    <property type="entry name" value="Sugar_tr"/>
    <property type="match status" value="1"/>
</dbReference>
<evidence type="ECO:0000256" key="1">
    <source>
        <dbReference type="ARBA" id="ARBA00004141"/>
    </source>
</evidence>
<dbReference type="PANTHER" id="PTHR24064">
    <property type="entry name" value="SOLUTE CARRIER FAMILY 22 MEMBER"/>
    <property type="match status" value="1"/>
</dbReference>
<feature type="transmembrane region" description="Helical" evidence="6">
    <location>
        <begin position="523"/>
        <end position="544"/>
    </location>
</feature>
<evidence type="ECO:0000256" key="6">
    <source>
        <dbReference type="SAM" id="Phobius"/>
    </source>
</evidence>
<protein>
    <submittedName>
        <fullName evidence="8">Organic cation transporter 1</fullName>
    </submittedName>
</protein>
<dbReference type="PROSITE" id="PS50850">
    <property type="entry name" value="MFS"/>
    <property type="match status" value="1"/>
</dbReference>
<accession>A0A226CZZ5</accession>
<evidence type="ECO:0000256" key="3">
    <source>
        <dbReference type="ARBA" id="ARBA00022989"/>
    </source>
</evidence>
<feature type="transmembrane region" description="Helical" evidence="6">
    <location>
        <begin position="225"/>
        <end position="246"/>
    </location>
</feature>
<feature type="transmembrane region" description="Helical" evidence="6">
    <location>
        <begin position="194"/>
        <end position="213"/>
    </location>
</feature>
<feature type="transmembrane region" description="Helical" evidence="6">
    <location>
        <begin position="168"/>
        <end position="187"/>
    </location>
</feature>
<keyword evidence="3 6" id="KW-1133">Transmembrane helix</keyword>
<evidence type="ECO:0000256" key="4">
    <source>
        <dbReference type="ARBA" id="ARBA00023136"/>
    </source>
</evidence>
<keyword evidence="9" id="KW-1185">Reference proteome</keyword>
<dbReference type="OMA" id="FARSWIT"/>
<feature type="domain" description="Major facilitator superfamily (MFS) profile" evidence="7">
    <location>
        <begin position="116"/>
        <end position="549"/>
    </location>
</feature>
<dbReference type="EMBL" id="LNIX01000042">
    <property type="protein sequence ID" value="OXA38895.1"/>
    <property type="molecule type" value="Genomic_DNA"/>
</dbReference>
<comment type="subcellular location">
    <subcellularLocation>
        <location evidence="1">Membrane</location>
        <topology evidence="1">Multi-pass membrane protein</topology>
    </subcellularLocation>
</comment>
<feature type="transmembrane region" description="Helical" evidence="6">
    <location>
        <begin position="50"/>
        <end position="74"/>
    </location>
</feature>
<dbReference type="InterPro" id="IPR020846">
    <property type="entry name" value="MFS_dom"/>
</dbReference>
<dbReference type="GO" id="GO:0016020">
    <property type="term" value="C:membrane"/>
    <property type="evidence" value="ECO:0007669"/>
    <property type="project" value="UniProtKB-SubCell"/>
</dbReference>
<sequence length="587" mass="65044">MGSEKSSGGGDSASASDPLTVEPEKTRRPVCSDFDDILSIIGSEGRYQKLLTYGFLAPLMIISPLLELSSVFLFDIPNHWCHVPAPHSSYFSPDNDTAWKNATLPMEVGPDGKLRYSQCLMYDQVDNPFKNRTIPCQNGWDFDKSDYEATVPSEFGWVCDKVEWGADIIASAMAGMAIGTILFGVLADKIGRKPVFFMACVVILVFRGLSLYTPQYFRAYQVFSFLSGTAIATFFNIPMLAIAEVCGTNTYTKDYRSWVYAVVWMVYVVGNCLLPLIAWISREWFTFGMVTTLPVLIMVFFYPVIMESPRWLITAGREEEALETVWKIARINGKEVDQDDLTWMVKVLVERQKKANLENSRVGIWSLFQWPRLAKNTILLCIAWSMNGLLYYGIILNTTNVAGNKFMNYFLLSVIELPSGYLAGRLVEITGRRWTQVGFFSVSLVSCSLCAIASFYMDSTYLVILGALGIKLGVSVSSLVVYLQGAEILPTQLRSSGSALATTISNLIGMSGPYIVLTGKSNAVAPYVILGVVSLTGALAASFLPETFQHHLPETLEDADKFGKNSKFWSYLPKDSIKLEGSGSDEG</sequence>
<evidence type="ECO:0000256" key="5">
    <source>
        <dbReference type="SAM" id="MobiDB-lite"/>
    </source>
</evidence>
<evidence type="ECO:0000313" key="8">
    <source>
        <dbReference type="EMBL" id="OXA38895.1"/>
    </source>
</evidence>
<feature type="transmembrane region" description="Helical" evidence="6">
    <location>
        <begin position="258"/>
        <end position="278"/>
    </location>
</feature>
<evidence type="ECO:0000259" key="7">
    <source>
        <dbReference type="PROSITE" id="PS50850"/>
    </source>
</evidence>
<dbReference type="Proteomes" id="UP000198287">
    <property type="component" value="Unassembled WGS sequence"/>
</dbReference>
<dbReference type="AlphaFoldDB" id="A0A226CZZ5"/>
<feature type="transmembrane region" description="Helical" evidence="6">
    <location>
        <begin position="406"/>
        <end position="424"/>
    </location>
</feature>
<feature type="region of interest" description="Disordered" evidence="5">
    <location>
        <begin position="1"/>
        <end position="26"/>
    </location>
</feature>
<organism evidence="8 9">
    <name type="scientific">Folsomia candida</name>
    <name type="common">Springtail</name>
    <dbReference type="NCBI Taxonomy" id="158441"/>
    <lineage>
        <taxon>Eukaryota</taxon>
        <taxon>Metazoa</taxon>
        <taxon>Ecdysozoa</taxon>
        <taxon>Arthropoda</taxon>
        <taxon>Hexapoda</taxon>
        <taxon>Collembola</taxon>
        <taxon>Entomobryomorpha</taxon>
        <taxon>Isotomoidea</taxon>
        <taxon>Isotomidae</taxon>
        <taxon>Proisotominae</taxon>
        <taxon>Folsomia</taxon>
    </lineage>
</organism>
<evidence type="ECO:0000313" key="9">
    <source>
        <dbReference type="Proteomes" id="UP000198287"/>
    </source>
</evidence>
<dbReference type="InterPro" id="IPR005828">
    <property type="entry name" value="MFS_sugar_transport-like"/>
</dbReference>
<feature type="transmembrane region" description="Helical" evidence="6">
    <location>
        <begin position="284"/>
        <end position="305"/>
    </location>
</feature>
<keyword evidence="2 6" id="KW-0812">Transmembrane</keyword>
<feature type="transmembrane region" description="Helical" evidence="6">
    <location>
        <begin position="436"/>
        <end position="456"/>
    </location>
</feature>
<comment type="caution">
    <text evidence="8">The sequence shown here is derived from an EMBL/GenBank/DDBJ whole genome shotgun (WGS) entry which is preliminary data.</text>
</comment>
<name>A0A226CZZ5_FOLCA</name>
<dbReference type="GO" id="GO:0022857">
    <property type="term" value="F:transmembrane transporter activity"/>
    <property type="evidence" value="ECO:0007669"/>
    <property type="project" value="InterPro"/>
</dbReference>
<dbReference type="OrthoDB" id="5296287at2759"/>
<dbReference type="InterPro" id="IPR036259">
    <property type="entry name" value="MFS_trans_sf"/>
</dbReference>
<dbReference type="SUPFAM" id="SSF103473">
    <property type="entry name" value="MFS general substrate transporter"/>
    <property type="match status" value="1"/>
</dbReference>
<evidence type="ECO:0000256" key="2">
    <source>
        <dbReference type="ARBA" id="ARBA00022692"/>
    </source>
</evidence>
<reference evidence="8 9" key="1">
    <citation type="submission" date="2015-12" db="EMBL/GenBank/DDBJ databases">
        <title>The genome of Folsomia candida.</title>
        <authorList>
            <person name="Faddeeva A."/>
            <person name="Derks M.F."/>
            <person name="Anvar Y."/>
            <person name="Smit S."/>
            <person name="Van Straalen N."/>
            <person name="Roelofs D."/>
        </authorList>
    </citation>
    <scope>NUCLEOTIDE SEQUENCE [LARGE SCALE GENOMIC DNA]</scope>
    <source>
        <strain evidence="8 9">VU population</strain>
        <tissue evidence="8">Whole body</tissue>
    </source>
</reference>
<keyword evidence="4 6" id="KW-0472">Membrane</keyword>
<dbReference type="Gene3D" id="1.20.1250.20">
    <property type="entry name" value="MFS general substrate transporter like domains"/>
    <property type="match status" value="1"/>
</dbReference>
<gene>
    <name evidence="8" type="ORF">Fcan01_26303</name>
</gene>